<dbReference type="AlphaFoldDB" id="A0A1I7XMV3"/>
<feature type="domain" description="PPIase FKBP-type" evidence="4">
    <location>
        <begin position="171"/>
        <end position="233"/>
    </location>
</feature>
<evidence type="ECO:0000256" key="2">
    <source>
        <dbReference type="PROSITE-ProRule" id="PRU00277"/>
    </source>
</evidence>
<dbReference type="PANTHER" id="PTHR46046:SF5">
    <property type="entry name" value="PEPTIDYLPROLYL ISOMERASE"/>
    <property type="match status" value="1"/>
</dbReference>
<name>A0A1I7XMV3_HETBA</name>
<evidence type="ECO:0000256" key="1">
    <source>
        <dbReference type="ARBA" id="ARBA00022737"/>
    </source>
</evidence>
<keyword evidence="5" id="KW-1185">Reference proteome</keyword>
<keyword evidence="3" id="KW-0732">Signal</keyword>
<dbReference type="InterPro" id="IPR046357">
    <property type="entry name" value="PPIase_dom_sf"/>
</dbReference>
<keyword evidence="2" id="KW-0697">Rotamase</keyword>
<organism evidence="5 6">
    <name type="scientific">Heterorhabditis bacteriophora</name>
    <name type="common">Entomopathogenic nematode worm</name>
    <dbReference type="NCBI Taxonomy" id="37862"/>
    <lineage>
        <taxon>Eukaryota</taxon>
        <taxon>Metazoa</taxon>
        <taxon>Ecdysozoa</taxon>
        <taxon>Nematoda</taxon>
        <taxon>Chromadorea</taxon>
        <taxon>Rhabditida</taxon>
        <taxon>Rhabditina</taxon>
        <taxon>Rhabditomorpha</taxon>
        <taxon>Strongyloidea</taxon>
        <taxon>Heterorhabditidae</taxon>
        <taxon>Heterorhabditis</taxon>
    </lineage>
</organism>
<dbReference type="Pfam" id="PF00254">
    <property type="entry name" value="FKBP_C"/>
    <property type="match status" value="1"/>
</dbReference>
<feature type="chain" id="PRO_5009311349" description="peptidylprolyl isomerase" evidence="3">
    <location>
        <begin position="22"/>
        <end position="299"/>
    </location>
</feature>
<dbReference type="PANTHER" id="PTHR46046">
    <property type="entry name" value="PEPTIDYLPROLYL ISOMERASE"/>
    <property type="match status" value="1"/>
</dbReference>
<evidence type="ECO:0000313" key="6">
    <source>
        <dbReference type="WBParaSite" id="Hba_18825"/>
    </source>
</evidence>
<keyword evidence="1" id="KW-0677">Repeat</keyword>
<dbReference type="Gene3D" id="1.10.10.60">
    <property type="entry name" value="Homeodomain-like"/>
    <property type="match status" value="1"/>
</dbReference>
<evidence type="ECO:0000259" key="4">
    <source>
        <dbReference type="PROSITE" id="PS50059"/>
    </source>
</evidence>
<sequence length="299" mass="34272">MTLFSYLMIIFFFFCVVGTFADERKWTTDEGIQIEIIKKITDSKCKVKSEVGDTLEQFYKLTNKDGKIIGSRASTLALHERGQMKAPSTAGHSVKQIADVVKHSRKAIINFLRHQEEYGTRKSSGRRSKTGDFQGHYASSQKNWINLKAENRVKAKNTHKVCYHVGTYCIFTFVLGRGEVIRGMDIAMEGMCVGEQRKVIIPPDEGFGDDGREMDSIRQGDTLYYFVELKSVFRPNPGDKWITDEGVHITVIHKIDQSECIVALDGDTLHQQYTLHLEDDKYLYRIYFIPDYLICIKTL</sequence>
<reference evidence="6" key="1">
    <citation type="submission" date="2016-11" db="UniProtKB">
        <authorList>
            <consortium name="WormBaseParasite"/>
        </authorList>
    </citation>
    <scope>IDENTIFICATION</scope>
</reference>
<dbReference type="Gene3D" id="3.10.50.40">
    <property type="match status" value="1"/>
</dbReference>
<evidence type="ECO:0000313" key="5">
    <source>
        <dbReference type="Proteomes" id="UP000095283"/>
    </source>
</evidence>
<keyword evidence="2" id="KW-0413">Isomerase</keyword>
<accession>A0A1I7XMV3</accession>
<dbReference type="GO" id="GO:0005783">
    <property type="term" value="C:endoplasmic reticulum"/>
    <property type="evidence" value="ECO:0007669"/>
    <property type="project" value="TreeGrafter"/>
</dbReference>
<evidence type="ECO:0000256" key="3">
    <source>
        <dbReference type="SAM" id="SignalP"/>
    </source>
</evidence>
<dbReference type="GO" id="GO:0003755">
    <property type="term" value="F:peptidyl-prolyl cis-trans isomerase activity"/>
    <property type="evidence" value="ECO:0007669"/>
    <property type="project" value="UniProtKB-KW"/>
</dbReference>
<dbReference type="InterPro" id="IPR001179">
    <property type="entry name" value="PPIase_FKBP_dom"/>
</dbReference>
<dbReference type="PROSITE" id="PS50059">
    <property type="entry name" value="FKBP_PPIASE"/>
    <property type="match status" value="1"/>
</dbReference>
<dbReference type="EC" id="5.2.1.8" evidence="2"/>
<dbReference type="WBParaSite" id="Hba_18825">
    <property type="protein sequence ID" value="Hba_18825"/>
    <property type="gene ID" value="Hba_18825"/>
</dbReference>
<feature type="signal peptide" evidence="3">
    <location>
        <begin position="1"/>
        <end position="21"/>
    </location>
</feature>
<proteinExistence type="predicted"/>
<dbReference type="InterPro" id="IPR051989">
    <property type="entry name" value="FKBP-like_isomerase"/>
</dbReference>
<dbReference type="Proteomes" id="UP000095283">
    <property type="component" value="Unplaced"/>
</dbReference>
<dbReference type="SUPFAM" id="SSF54534">
    <property type="entry name" value="FKBP-like"/>
    <property type="match status" value="1"/>
</dbReference>
<comment type="catalytic activity">
    <reaction evidence="2">
        <text>[protein]-peptidylproline (omega=180) = [protein]-peptidylproline (omega=0)</text>
        <dbReference type="Rhea" id="RHEA:16237"/>
        <dbReference type="Rhea" id="RHEA-COMP:10747"/>
        <dbReference type="Rhea" id="RHEA-COMP:10748"/>
        <dbReference type="ChEBI" id="CHEBI:83833"/>
        <dbReference type="ChEBI" id="CHEBI:83834"/>
        <dbReference type="EC" id="5.2.1.8"/>
    </reaction>
</comment>
<protein>
    <recommendedName>
        <fullName evidence="2">peptidylprolyl isomerase</fullName>
        <ecNumber evidence="2">5.2.1.8</ecNumber>
    </recommendedName>
</protein>